<protein>
    <submittedName>
        <fullName evidence="2">Uncharacterized protein</fullName>
    </submittedName>
</protein>
<feature type="compositionally biased region" description="Basic and acidic residues" evidence="1">
    <location>
        <begin position="90"/>
        <end position="118"/>
    </location>
</feature>
<evidence type="ECO:0000256" key="1">
    <source>
        <dbReference type="SAM" id="MobiDB-lite"/>
    </source>
</evidence>
<accession>A0ABD2YV54</accession>
<evidence type="ECO:0000313" key="3">
    <source>
        <dbReference type="Proteomes" id="UP001630127"/>
    </source>
</evidence>
<gene>
    <name evidence="2" type="ORF">ACH5RR_028819</name>
</gene>
<dbReference type="AlphaFoldDB" id="A0ABD2YV54"/>
<feature type="region of interest" description="Disordered" evidence="1">
    <location>
        <begin position="80"/>
        <end position="118"/>
    </location>
</feature>
<keyword evidence="3" id="KW-1185">Reference proteome</keyword>
<proteinExistence type="predicted"/>
<dbReference type="Proteomes" id="UP001630127">
    <property type="component" value="Unassembled WGS sequence"/>
</dbReference>
<dbReference type="EMBL" id="JBJUIK010000012">
    <property type="protein sequence ID" value="KAL3509418.1"/>
    <property type="molecule type" value="Genomic_DNA"/>
</dbReference>
<reference evidence="2 3" key="1">
    <citation type="submission" date="2024-11" db="EMBL/GenBank/DDBJ databases">
        <title>A near-complete genome assembly of Cinchona calisaya.</title>
        <authorList>
            <person name="Lian D.C."/>
            <person name="Zhao X.W."/>
            <person name="Wei L."/>
        </authorList>
    </citation>
    <scope>NUCLEOTIDE SEQUENCE [LARGE SCALE GENOMIC DNA]</scope>
    <source>
        <tissue evidence="2">Nenye</tissue>
    </source>
</reference>
<sequence>MVSIEESITDFSNNLRENSISGANKSVGRDFSFAVNHPLVKLHGGMFRKEGGGSDGKGGISRVGRHGVGIGRIGYPKIAHEIESESENESENRSEAVTDKEMEEETKEKVKKETKEEIKEKTEEMVKAVYLHDDIIPKPRKKWKTSSHLTLEFVRFELPAPIVYWKMIGP</sequence>
<name>A0ABD2YV54_9GENT</name>
<organism evidence="2 3">
    <name type="scientific">Cinchona calisaya</name>
    <dbReference type="NCBI Taxonomy" id="153742"/>
    <lineage>
        <taxon>Eukaryota</taxon>
        <taxon>Viridiplantae</taxon>
        <taxon>Streptophyta</taxon>
        <taxon>Embryophyta</taxon>
        <taxon>Tracheophyta</taxon>
        <taxon>Spermatophyta</taxon>
        <taxon>Magnoliopsida</taxon>
        <taxon>eudicotyledons</taxon>
        <taxon>Gunneridae</taxon>
        <taxon>Pentapetalae</taxon>
        <taxon>asterids</taxon>
        <taxon>lamiids</taxon>
        <taxon>Gentianales</taxon>
        <taxon>Rubiaceae</taxon>
        <taxon>Cinchonoideae</taxon>
        <taxon>Cinchoneae</taxon>
        <taxon>Cinchona</taxon>
    </lineage>
</organism>
<evidence type="ECO:0000313" key="2">
    <source>
        <dbReference type="EMBL" id="KAL3509418.1"/>
    </source>
</evidence>
<comment type="caution">
    <text evidence="2">The sequence shown here is derived from an EMBL/GenBank/DDBJ whole genome shotgun (WGS) entry which is preliminary data.</text>
</comment>